<keyword evidence="2" id="KW-0969">Cilium</keyword>
<feature type="region of interest" description="Disordered" evidence="1">
    <location>
        <begin position="1"/>
        <end position="26"/>
    </location>
</feature>
<dbReference type="InterPro" id="IPR035924">
    <property type="entry name" value="FlaG-like_sf"/>
</dbReference>
<gene>
    <name evidence="2" type="ORF">M0G41_15960</name>
</gene>
<dbReference type="Pfam" id="PF03646">
    <property type="entry name" value="FlaG"/>
    <property type="match status" value="1"/>
</dbReference>
<name>A0ABT0GKU4_9GAMM</name>
<dbReference type="PANTHER" id="PTHR37166:SF1">
    <property type="entry name" value="PROTEIN FLAG"/>
    <property type="match status" value="1"/>
</dbReference>
<accession>A0ABT0GKU4</accession>
<comment type="caution">
    <text evidence="2">The sequence shown here is derived from an EMBL/GenBank/DDBJ whole genome shotgun (WGS) entry which is preliminary data.</text>
</comment>
<dbReference type="Gene3D" id="3.30.160.170">
    <property type="entry name" value="FlaG-like"/>
    <property type="match status" value="1"/>
</dbReference>
<dbReference type="InterPro" id="IPR005186">
    <property type="entry name" value="FlaG"/>
</dbReference>
<dbReference type="Proteomes" id="UP001431449">
    <property type="component" value="Unassembled WGS sequence"/>
</dbReference>
<organism evidence="2 3">
    <name type="scientific">Pseudomarimonas salicorniae</name>
    <dbReference type="NCBI Taxonomy" id="2933270"/>
    <lineage>
        <taxon>Bacteria</taxon>
        <taxon>Pseudomonadati</taxon>
        <taxon>Pseudomonadota</taxon>
        <taxon>Gammaproteobacteria</taxon>
        <taxon>Lysobacterales</taxon>
        <taxon>Lysobacteraceae</taxon>
        <taxon>Pseudomarimonas</taxon>
    </lineage>
</organism>
<sequence length="89" mass="9520">MASGIPPISTATPAYGTPGSGSLPDARSLQRFLDNATAGTQLRFRVDSDVGRVVVQVLDVQSGEVVRQIPREEALQLARDALDSRDRQA</sequence>
<evidence type="ECO:0000256" key="1">
    <source>
        <dbReference type="SAM" id="MobiDB-lite"/>
    </source>
</evidence>
<evidence type="ECO:0000313" key="2">
    <source>
        <dbReference type="EMBL" id="MCK7595159.1"/>
    </source>
</evidence>
<keyword evidence="2" id="KW-0966">Cell projection</keyword>
<proteinExistence type="predicted"/>
<reference evidence="2" key="1">
    <citation type="submission" date="2022-04" db="EMBL/GenBank/DDBJ databases">
        <title>Lysobacter sp. CAU 1642 isolated from sea sand.</title>
        <authorList>
            <person name="Kim W."/>
        </authorList>
    </citation>
    <scope>NUCLEOTIDE SEQUENCE</scope>
    <source>
        <strain evidence="2">CAU 1642</strain>
    </source>
</reference>
<evidence type="ECO:0000313" key="3">
    <source>
        <dbReference type="Proteomes" id="UP001431449"/>
    </source>
</evidence>
<dbReference type="RefSeq" id="WP_248210925.1">
    <property type="nucleotide sequence ID" value="NZ_JALNMH010000014.1"/>
</dbReference>
<dbReference type="PANTHER" id="PTHR37166">
    <property type="entry name" value="PROTEIN FLAG"/>
    <property type="match status" value="1"/>
</dbReference>
<keyword evidence="2" id="KW-0282">Flagellum</keyword>
<protein>
    <submittedName>
        <fullName evidence="2">Flagellar protein FlaG</fullName>
    </submittedName>
</protein>
<dbReference type="EMBL" id="JALNMH010000014">
    <property type="protein sequence ID" value="MCK7595159.1"/>
    <property type="molecule type" value="Genomic_DNA"/>
</dbReference>
<keyword evidence="3" id="KW-1185">Reference proteome</keyword>
<dbReference type="SUPFAM" id="SSF160214">
    <property type="entry name" value="FlaG-like"/>
    <property type="match status" value="1"/>
</dbReference>